<dbReference type="EMBL" id="BKAL01000015">
    <property type="protein sequence ID" value="GEP70792.1"/>
    <property type="molecule type" value="Genomic_DNA"/>
</dbReference>
<name>A0A512PI26_9CELL</name>
<keyword evidence="3" id="KW-1185">Reference proteome</keyword>
<evidence type="ECO:0000313" key="3">
    <source>
        <dbReference type="Proteomes" id="UP000321798"/>
    </source>
</evidence>
<comment type="caution">
    <text evidence="2">The sequence shown here is derived from an EMBL/GenBank/DDBJ whole genome shotgun (WGS) entry which is preliminary data.</text>
</comment>
<evidence type="ECO:0000256" key="1">
    <source>
        <dbReference type="SAM" id="MobiDB-lite"/>
    </source>
</evidence>
<evidence type="ECO:0000313" key="2">
    <source>
        <dbReference type="EMBL" id="GEP70792.1"/>
    </source>
</evidence>
<dbReference type="RefSeq" id="WP_146954548.1">
    <property type="nucleotide sequence ID" value="NZ_BAABBJ010000012.1"/>
</dbReference>
<organism evidence="2 3">
    <name type="scientific">Cellulomonas soli</name>
    <dbReference type="NCBI Taxonomy" id="931535"/>
    <lineage>
        <taxon>Bacteria</taxon>
        <taxon>Bacillati</taxon>
        <taxon>Actinomycetota</taxon>
        <taxon>Actinomycetes</taxon>
        <taxon>Micrococcales</taxon>
        <taxon>Cellulomonadaceae</taxon>
        <taxon>Cellulomonas</taxon>
    </lineage>
</organism>
<accession>A0A512PI26</accession>
<feature type="region of interest" description="Disordered" evidence="1">
    <location>
        <begin position="21"/>
        <end position="50"/>
    </location>
</feature>
<protein>
    <submittedName>
        <fullName evidence="2">Uncharacterized protein</fullName>
    </submittedName>
</protein>
<gene>
    <name evidence="2" type="ORF">CSO01_35070</name>
</gene>
<proteinExistence type="predicted"/>
<dbReference type="AlphaFoldDB" id="A0A512PI26"/>
<dbReference type="Proteomes" id="UP000321798">
    <property type="component" value="Unassembled WGS sequence"/>
</dbReference>
<feature type="compositionally biased region" description="Basic and acidic residues" evidence="1">
    <location>
        <begin position="29"/>
        <end position="38"/>
    </location>
</feature>
<sequence length="81" mass="8552">MESPQLALLLSRAAVLREVGSARPDAPVTDDRRGDRPAGRRPAVTRRTRGALATSLHRIADAVAPRPLPGCVPGRTATPAH</sequence>
<reference evidence="2 3" key="1">
    <citation type="submission" date="2019-07" db="EMBL/GenBank/DDBJ databases">
        <title>Whole genome shotgun sequence of Cellulomonas soli NBRC 109434.</title>
        <authorList>
            <person name="Hosoyama A."/>
            <person name="Uohara A."/>
            <person name="Ohji S."/>
            <person name="Ichikawa N."/>
        </authorList>
    </citation>
    <scope>NUCLEOTIDE SEQUENCE [LARGE SCALE GENOMIC DNA]</scope>
    <source>
        <strain evidence="2 3">NBRC 109434</strain>
    </source>
</reference>